<dbReference type="Gene3D" id="1.25.40.10">
    <property type="entry name" value="Tetratricopeptide repeat domain"/>
    <property type="match status" value="2"/>
</dbReference>
<accession>A0A9P7DDY8</accession>
<name>A0A9P7DDY8_9AGAM</name>
<dbReference type="PRINTS" id="PR00320">
    <property type="entry name" value="GPROTEINBRPT"/>
</dbReference>
<feature type="repeat" description="WD" evidence="3">
    <location>
        <begin position="280"/>
        <end position="315"/>
    </location>
</feature>
<dbReference type="SUPFAM" id="SSF48452">
    <property type="entry name" value="TPR-like"/>
    <property type="match status" value="2"/>
</dbReference>
<dbReference type="GO" id="GO:1990234">
    <property type="term" value="C:transferase complex"/>
    <property type="evidence" value="ECO:0007669"/>
    <property type="project" value="UniProtKB-ARBA"/>
</dbReference>
<dbReference type="PROSITE" id="PS50082">
    <property type="entry name" value="WD_REPEATS_2"/>
    <property type="match status" value="7"/>
</dbReference>
<comment type="caution">
    <text evidence="6">The sequence shown here is derived from an EMBL/GenBank/DDBJ whole genome shotgun (WGS) entry which is preliminary data.</text>
</comment>
<dbReference type="CDD" id="cd00200">
    <property type="entry name" value="WD40"/>
    <property type="match status" value="1"/>
</dbReference>
<dbReference type="RefSeq" id="XP_041156171.1">
    <property type="nucleotide sequence ID" value="XM_041311755.1"/>
</dbReference>
<feature type="repeat" description="WD" evidence="3">
    <location>
        <begin position="112"/>
        <end position="153"/>
    </location>
</feature>
<dbReference type="PANTHER" id="PTHR22847:SF637">
    <property type="entry name" value="WD REPEAT DOMAIN 5B"/>
    <property type="match status" value="1"/>
</dbReference>
<evidence type="ECO:0000256" key="3">
    <source>
        <dbReference type="PROSITE-ProRule" id="PRU00221"/>
    </source>
</evidence>
<dbReference type="Proteomes" id="UP000719766">
    <property type="component" value="Unassembled WGS sequence"/>
</dbReference>
<proteinExistence type="predicted"/>
<protein>
    <recommendedName>
        <fullName evidence="8">Heterokaryon incompatibility domain-containing protein</fullName>
    </recommendedName>
</protein>
<feature type="domain" description="Heterokaryon incompatibility" evidence="4">
    <location>
        <begin position="845"/>
        <end position="937"/>
    </location>
</feature>
<dbReference type="InterPro" id="IPR011990">
    <property type="entry name" value="TPR-like_helical_dom_sf"/>
</dbReference>
<dbReference type="SUPFAM" id="SSF50978">
    <property type="entry name" value="WD40 repeat-like"/>
    <property type="match status" value="1"/>
</dbReference>
<dbReference type="InterPro" id="IPR055442">
    <property type="entry name" value="Beta-prop_EML-like_2nd"/>
</dbReference>
<dbReference type="EMBL" id="JABBWE010000062">
    <property type="protein sequence ID" value="KAG1789035.1"/>
    <property type="molecule type" value="Genomic_DNA"/>
</dbReference>
<feature type="repeat" description="WD" evidence="3">
    <location>
        <begin position="238"/>
        <end position="279"/>
    </location>
</feature>
<dbReference type="InterPro" id="IPR020472">
    <property type="entry name" value="WD40_PAC1"/>
</dbReference>
<feature type="domain" description="EML-like second beta-propeller" evidence="5">
    <location>
        <begin position="77"/>
        <end position="236"/>
    </location>
</feature>
<evidence type="ECO:0000259" key="4">
    <source>
        <dbReference type="Pfam" id="PF06985"/>
    </source>
</evidence>
<dbReference type="InterPro" id="IPR010730">
    <property type="entry name" value="HET"/>
</dbReference>
<evidence type="ECO:0000259" key="5">
    <source>
        <dbReference type="Pfam" id="PF23414"/>
    </source>
</evidence>
<evidence type="ECO:0008006" key="8">
    <source>
        <dbReference type="Google" id="ProtNLM"/>
    </source>
</evidence>
<keyword evidence="1 3" id="KW-0853">WD repeat</keyword>
<dbReference type="Pfam" id="PF06985">
    <property type="entry name" value="HET"/>
    <property type="match status" value="1"/>
</dbReference>
<evidence type="ECO:0000313" key="6">
    <source>
        <dbReference type="EMBL" id="KAG1789035.1"/>
    </source>
</evidence>
<feature type="repeat" description="WD" evidence="3">
    <location>
        <begin position="195"/>
        <end position="236"/>
    </location>
</feature>
<evidence type="ECO:0000256" key="1">
    <source>
        <dbReference type="ARBA" id="ARBA00022574"/>
    </source>
</evidence>
<reference evidence="6" key="1">
    <citation type="journal article" date="2020" name="New Phytol.">
        <title>Comparative genomics reveals dynamic genome evolution in host specialist ectomycorrhizal fungi.</title>
        <authorList>
            <person name="Lofgren L.A."/>
            <person name="Nguyen N.H."/>
            <person name="Vilgalys R."/>
            <person name="Ruytinx J."/>
            <person name="Liao H.L."/>
            <person name="Branco S."/>
            <person name="Kuo A."/>
            <person name="LaButti K."/>
            <person name="Lipzen A."/>
            <person name="Andreopoulos W."/>
            <person name="Pangilinan J."/>
            <person name="Riley R."/>
            <person name="Hundley H."/>
            <person name="Na H."/>
            <person name="Barry K."/>
            <person name="Grigoriev I.V."/>
            <person name="Stajich J.E."/>
            <person name="Kennedy P.G."/>
        </authorList>
    </citation>
    <scope>NUCLEOTIDE SEQUENCE</scope>
    <source>
        <strain evidence="6">S12</strain>
    </source>
</reference>
<dbReference type="Gene3D" id="2.130.10.10">
    <property type="entry name" value="YVTN repeat-like/Quinoprotein amine dehydrogenase"/>
    <property type="match status" value="3"/>
</dbReference>
<dbReference type="SMART" id="SM00320">
    <property type="entry name" value="WD40"/>
    <property type="match status" value="7"/>
</dbReference>
<keyword evidence="7" id="KW-1185">Reference proteome</keyword>
<evidence type="ECO:0000256" key="2">
    <source>
        <dbReference type="ARBA" id="ARBA00022737"/>
    </source>
</evidence>
<keyword evidence="2" id="KW-0677">Repeat</keyword>
<dbReference type="InterPro" id="IPR036322">
    <property type="entry name" value="WD40_repeat_dom_sf"/>
</dbReference>
<dbReference type="OrthoDB" id="2682234at2759"/>
<dbReference type="PROSITE" id="PS50294">
    <property type="entry name" value="WD_REPEATS_REGION"/>
    <property type="match status" value="7"/>
</dbReference>
<organism evidence="6 7">
    <name type="scientific">Suillus plorans</name>
    <dbReference type="NCBI Taxonomy" id="116603"/>
    <lineage>
        <taxon>Eukaryota</taxon>
        <taxon>Fungi</taxon>
        <taxon>Dikarya</taxon>
        <taxon>Basidiomycota</taxon>
        <taxon>Agaricomycotina</taxon>
        <taxon>Agaricomycetes</taxon>
        <taxon>Agaricomycetidae</taxon>
        <taxon>Boletales</taxon>
        <taxon>Suillineae</taxon>
        <taxon>Suillaceae</taxon>
        <taxon>Suillus</taxon>
    </lineage>
</organism>
<dbReference type="GeneID" id="64605519"/>
<dbReference type="Pfam" id="PF00400">
    <property type="entry name" value="WD40"/>
    <property type="match status" value="3"/>
</dbReference>
<dbReference type="InterPro" id="IPR001680">
    <property type="entry name" value="WD40_rpt"/>
</dbReference>
<feature type="repeat" description="WD" evidence="3">
    <location>
        <begin position="26"/>
        <end position="67"/>
    </location>
</feature>
<feature type="repeat" description="WD" evidence="3">
    <location>
        <begin position="69"/>
        <end position="110"/>
    </location>
</feature>
<feature type="repeat" description="WD" evidence="3">
    <location>
        <begin position="153"/>
        <end position="194"/>
    </location>
</feature>
<dbReference type="InterPro" id="IPR019775">
    <property type="entry name" value="WD40_repeat_CS"/>
</dbReference>
<evidence type="ECO:0000313" key="7">
    <source>
        <dbReference type="Proteomes" id="UP000719766"/>
    </source>
</evidence>
<gene>
    <name evidence="6" type="ORF">HD556DRAFT_828571</name>
</gene>
<dbReference type="PROSITE" id="PS00678">
    <property type="entry name" value="WD_REPEATS_1"/>
    <property type="match status" value="3"/>
</dbReference>
<dbReference type="PANTHER" id="PTHR22847">
    <property type="entry name" value="WD40 REPEAT PROTEIN"/>
    <property type="match status" value="1"/>
</dbReference>
<sequence length="1303" mass="145960">MSVELSDVARNADFILEEHLTQSRIMLGHKSSVLAAAFFKDGRRVVTSSSDKTLRIWDVQKGALVGAPFEGHKGWVRAVAISPDDRIIASGGEDKTIILWNVENKQKTLDPLVKHARDVNSLCFSPDGKKLASGSSDCTVVVWDAETGAVLATLCHNSVVLTVVFSPDGLKLASGSKDNTIRVWRTNDTEVLLEFNAHQDRVRSVVWSHDGQQLVSASYDQTVKFWNSSNADQIGQPCAGHTAWIYSLAISFDNSFIATASCDNTVRLWSTKTHEQIGQALEHTTWIGCVIISPNGELLMSGDGDGKVWLWSIKNILEDYNAEDRLKEEQQRLLTDAAANVLSTPFITDIDQNDIQAQPRNEDSDNCDIKSHYSSETHAASSILSFSSSFDSLPINPMVRNACITGDLHTAEEILTQKIDTDGDNCDSYASRSVVMARNSDWDQALRDAVNSIDIQPSLMGCISKGIALCGKGQVWNAMEAFDLAFTFAIHDSMTINLLLLIKAIALFNAGHREEAIRRVQDLAIARQHLDTLSCNVVNSYLHVQLATIAFENGRYLEAAEQFTEVLVTNMNMTGSSLRTALYEPRLKIFTVLFGWDLDSLWQTIHQRQCDAFLRADQVIEAIEAYQYMMHMIDEAEKTSCLGWSTAFKQDCIARCVAKGKEAVVANDQARAFKLYSAGIGLDPSYDLLFVHRSNENLRRNSYAEALSDVEQVIKLNPSSHIGYQLKHEALYGVHRYDEAVVTFNIMLSKLEDAPDTQIRQLRRKYHYVTPCEVERAIRGAIHAHLDTAPLRLLNTSTGRLCDRQAQITAFMESTEYEKLTSSLMTHGHLQLECIKEVVVMYFRWVMLSHTWETKEPLLLDIQNKVVYDLDPVGAMVKLQTFCKISRNAGYHWAWSDTCCIDQHNNAELQRSINSMFIWYRHSSLTIIYLSDVAPSSKSGALAKSAWNTRGWTLQEFLAPKVILFYQADWTPYLNDRSHNHKESVPIMHELEDSTTINAQALVAFRPGMRGVREKLQWASTRVTTLQEDIAYSLFGIFGVHLPVIYGEKKHHALGRLLQAIVAQSGDISALDWVGKSSEFNSCLPGDIASYEAPPCILPSLSEDEMQVSVSNLRSAAVVELAVALYAQLDNLCAPRFANRRLLLPCITFLVTGVRRHGLHRETYFTYDIKADGLQDLSITTEDKLTQFSQARPSRQTFLLVRPWNHHDLGLSDFSDDMQTVPGSPLDDLCWGYPKEVGLVDLESQSRALRLMVRLGQPFGALLLAQQRGGEYKRIASDHDIVARVKDVTAVRDMSNVRTVEIL</sequence>
<dbReference type="Pfam" id="PF23414">
    <property type="entry name" value="Beta-prop_EML_2"/>
    <property type="match status" value="1"/>
</dbReference>
<dbReference type="InterPro" id="IPR015943">
    <property type="entry name" value="WD40/YVTN_repeat-like_dom_sf"/>
</dbReference>